<dbReference type="AlphaFoldDB" id="A0A673L1G8"/>
<dbReference type="PROSITE" id="PS51442">
    <property type="entry name" value="M_PRO"/>
    <property type="match status" value="1"/>
</dbReference>
<feature type="transmembrane region" description="Helical" evidence="1">
    <location>
        <begin position="163"/>
        <end position="187"/>
    </location>
</feature>
<keyword evidence="5" id="KW-1185">Reference proteome</keyword>
<keyword evidence="1" id="KW-1133">Transmembrane helix</keyword>
<dbReference type="GO" id="GO:0008233">
    <property type="term" value="F:peptidase activity"/>
    <property type="evidence" value="ECO:0007669"/>
    <property type="project" value="InterPro"/>
</dbReference>
<keyword evidence="2" id="KW-0732">Signal</keyword>
<evidence type="ECO:0000313" key="5">
    <source>
        <dbReference type="Proteomes" id="UP000472270"/>
    </source>
</evidence>
<reference evidence="4" key="2">
    <citation type="submission" date="2025-09" db="UniProtKB">
        <authorList>
            <consortium name="Ensembl"/>
        </authorList>
    </citation>
    <scope>IDENTIFICATION</scope>
</reference>
<dbReference type="GO" id="GO:0001764">
    <property type="term" value="P:neuron migration"/>
    <property type="evidence" value="ECO:0007669"/>
    <property type="project" value="InterPro"/>
</dbReference>
<dbReference type="Pfam" id="PF19441">
    <property type="entry name" value="ASTN_1_2_N"/>
    <property type="match status" value="2"/>
</dbReference>
<feature type="signal peptide" evidence="2">
    <location>
        <begin position="1"/>
        <end position="27"/>
    </location>
</feature>
<dbReference type="GO" id="GO:0019082">
    <property type="term" value="P:viral protein processing"/>
    <property type="evidence" value="ECO:0007669"/>
    <property type="project" value="InterPro"/>
</dbReference>
<feature type="chain" id="PRO_5025485379" description="Peptidase C30 domain-containing protein" evidence="2">
    <location>
        <begin position="28"/>
        <end position="389"/>
    </location>
</feature>
<dbReference type="Proteomes" id="UP000472270">
    <property type="component" value="Unassembled WGS sequence"/>
</dbReference>
<evidence type="ECO:0000313" key="4">
    <source>
        <dbReference type="Ensembl" id="ENSSRHP00000069295.1"/>
    </source>
</evidence>
<sequence>VFSSFLSFSVLLPFSSLLVLFGTQAGGKLDEDRDKRGDAESPCEVKTVTVSTLPVLRENEFSFTGAGSGSLAGGESRLLLFVRTDLPGRISVLDDLDNTALPYFTLEMSGTGIDISQVHWKQQWLENGTLYFHVSMSSSEQQSQVTQPTVQEPPRVLHEHMHLLHISVMGGLIALLLLILLFTLVLYTRQRWCRRRRAPQKSASTEATHEIHYIPSVLLGPPQSRDSFRGPRPLQHSSVIGMPIRETPILDDCDCEEDEQPGHLLDGKAHLEDDLCSQGTHSVDSLGKGMGEANHKHSLDKRGESFIITVALSQVSDLYNHVSLSVPTGCPQSPMSKVTLTLITVCTCVVAVVYGTQTSCPLTVKVTLHVPEHFIADGEQSIDSHNVLF</sequence>
<organism evidence="4 5">
    <name type="scientific">Sinocyclocheilus rhinocerous</name>
    <dbReference type="NCBI Taxonomy" id="307959"/>
    <lineage>
        <taxon>Eukaryota</taxon>
        <taxon>Metazoa</taxon>
        <taxon>Chordata</taxon>
        <taxon>Craniata</taxon>
        <taxon>Vertebrata</taxon>
        <taxon>Euteleostomi</taxon>
        <taxon>Actinopterygii</taxon>
        <taxon>Neopterygii</taxon>
        <taxon>Teleostei</taxon>
        <taxon>Ostariophysi</taxon>
        <taxon>Cypriniformes</taxon>
        <taxon>Cyprinidae</taxon>
        <taxon>Cyprininae</taxon>
        <taxon>Sinocyclocheilus</taxon>
    </lineage>
</organism>
<keyword evidence="1" id="KW-0472">Membrane</keyword>
<dbReference type="GO" id="GO:0016020">
    <property type="term" value="C:membrane"/>
    <property type="evidence" value="ECO:0007669"/>
    <property type="project" value="TreeGrafter"/>
</dbReference>
<dbReference type="PANTHER" id="PTHR16592">
    <property type="entry name" value="ASTROTACTIN-1-LIKE"/>
    <property type="match status" value="1"/>
</dbReference>
<reference evidence="4" key="1">
    <citation type="submission" date="2025-08" db="UniProtKB">
        <authorList>
            <consortium name="Ensembl"/>
        </authorList>
    </citation>
    <scope>IDENTIFICATION</scope>
</reference>
<feature type="domain" description="Peptidase C30" evidence="3">
    <location>
        <begin position="333"/>
        <end position="389"/>
    </location>
</feature>
<dbReference type="Ensembl" id="ENSSRHT00000071185.1">
    <property type="protein sequence ID" value="ENSSRHP00000069295.1"/>
    <property type="gene ID" value="ENSSRHG00000034468.1"/>
</dbReference>
<evidence type="ECO:0000256" key="1">
    <source>
        <dbReference type="SAM" id="Phobius"/>
    </source>
</evidence>
<accession>A0A673L1G8</accession>
<dbReference type="GO" id="GO:0007158">
    <property type="term" value="P:neuron cell-cell adhesion"/>
    <property type="evidence" value="ECO:0007669"/>
    <property type="project" value="TreeGrafter"/>
</dbReference>
<dbReference type="GO" id="GO:0005768">
    <property type="term" value="C:endosome"/>
    <property type="evidence" value="ECO:0007669"/>
    <property type="project" value="TreeGrafter"/>
</dbReference>
<protein>
    <recommendedName>
        <fullName evidence="3">Peptidase C30 domain-containing protein</fullName>
    </recommendedName>
</protein>
<dbReference type="InterPro" id="IPR008740">
    <property type="entry name" value="Peptidase_C30_CoV"/>
</dbReference>
<keyword evidence="1" id="KW-0812">Transmembrane</keyword>
<gene>
    <name evidence="4" type="primary">LOC107739975</name>
</gene>
<dbReference type="InterPro" id="IPR045575">
    <property type="entry name" value="ASTN_1_2_N"/>
</dbReference>
<dbReference type="InterPro" id="IPR026995">
    <property type="entry name" value="Astrotactin"/>
</dbReference>
<proteinExistence type="predicted"/>
<name>A0A673L1G8_9TELE</name>
<evidence type="ECO:0000259" key="3">
    <source>
        <dbReference type="PROSITE" id="PS51442"/>
    </source>
</evidence>
<evidence type="ECO:0000256" key="2">
    <source>
        <dbReference type="SAM" id="SignalP"/>
    </source>
</evidence>
<dbReference type="PANTHER" id="PTHR16592:SF2">
    <property type="entry name" value="ASTROTACTIN-2"/>
    <property type="match status" value="1"/>
</dbReference>